<keyword evidence="2" id="KW-0285">Flavoprotein</keyword>
<evidence type="ECO:0000313" key="10">
    <source>
        <dbReference type="EMBL" id="MFB9820218.1"/>
    </source>
</evidence>
<keyword evidence="3" id="KW-0001">2Fe-2S</keyword>
<keyword evidence="11" id="KW-1185">Reference proteome</keyword>
<reference evidence="10 11" key="1">
    <citation type="submission" date="2024-09" db="EMBL/GenBank/DDBJ databases">
        <authorList>
            <person name="Sun Q."/>
            <person name="Mori K."/>
        </authorList>
    </citation>
    <scope>NUCLEOTIDE SEQUENCE [LARGE SCALE GENOMIC DNA]</scope>
    <source>
        <strain evidence="10 11">JCM 1334</strain>
    </source>
</reference>
<evidence type="ECO:0000256" key="2">
    <source>
        <dbReference type="ARBA" id="ARBA00022630"/>
    </source>
</evidence>
<dbReference type="Pfam" id="PF00111">
    <property type="entry name" value="Fer2"/>
    <property type="match status" value="1"/>
</dbReference>
<dbReference type="InterPro" id="IPR012675">
    <property type="entry name" value="Beta-grasp_dom_sf"/>
</dbReference>
<dbReference type="InterPro" id="IPR017938">
    <property type="entry name" value="Riboflavin_synthase-like_b-brl"/>
</dbReference>
<dbReference type="SUPFAM" id="SSF54292">
    <property type="entry name" value="2Fe-2S ferredoxin-like"/>
    <property type="match status" value="1"/>
</dbReference>
<evidence type="ECO:0000259" key="8">
    <source>
        <dbReference type="PROSITE" id="PS51085"/>
    </source>
</evidence>
<dbReference type="InterPro" id="IPR054582">
    <property type="entry name" value="DmmA-like_N"/>
</dbReference>
<dbReference type="Gene3D" id="3.40.50.80">
    <property type="entry name" value="Nucleotide-binding domain of ferredoxin-NADP reductase (FNR) module"/>
    <property type="match status" value="1"/>
</dbReference>
<evidence type="ECO:0000256" key="6">
    <source>
        <dbReference type="ARBA" id="ARBA00023004"/>
    </source>
</evidence>
<evidence type="ECO:0000256" key="7">
    <source>
        <dbReference type="ARBA" id="ARBA00023014"/>
    </source>
</evidence>
<evidence type="ECO:0000256" key="1">
    <source>
        <dbReference type="ARBA" id="ARBA00001974"/>
    </source>
</evidence>
<evidence type="ECO:0000256" key="4">
    <source>
        <dbReference type="ARBA" id="ARBA00022723"/>
    </source>
</evidence>
<dbReference type="PANTHER" id="PTHR47354">
    <property type="entry name" value="NADH OXIDOREDUCTASE HCR"/>
    <property type="match status" value="1"/>
</dbReference>
<dbReference type="InterPro" id="IPR036010">
    <property type="entry name" value="2Fe-2S_ferredoxin-like_sf"/>
</dbReference>
<keyword evidence="7" id="KW-0411">Iron-sulfur</keyword>
<proteinExistence type="predicted"/>
<keyword evidence="5" id="KW-0560">Oxidoreductase</keyword>
<keyword evidence="4" id="KW-0479">Metal-binding</keyword>
<comment type="cofactor">
    <cofactor evidence="1">
        <name>FAD</name>
        <dbReference type="ChEBI" id="CHEBI:57692"/>
    </cofactor>
</comment>
<dbReference type="Proteomes" id="UP001589702">
    <property type="component" value="Unassembled WGS sequence"/>
</dbReference>
<dbReference type="InterPro" id="IPR050415">
    <property type="entry name" value="MRET"/>
</dbReference>
<accession>A0ABV5XZP2</accession>
<protein>
    <submittedName>
        <fullName evidence="10">PDR/VanB family oxidoreductase</fullName>
    </submittedName>
</protein>
<dbReference type="PRINTS" id="PR00409">
    <property type="entry name" value="PHDIOXRDTASE"/>
</dbReference>
<dbReference type="SUPFAM" id="SSF63380">
    <property type="entry name" value="Riboflavin synthase domain-like"/>
    <property type="match status" value="1"/>
</dbReference>
<keyword evidence="6" id="KW-0408">Iron</keyword>
<gene>
    <name evidence="10" type="ORF">ACFFP1_12005</name>
</gene>
<dbReference type="CDD" id="cd00207">
    <property type="entry name" value="fer2"/>
    <property type="match status" value="1"/>
</dbReference>
<sequence length="323" mass="34128">MTATAEASAPALHDALELVLADVTDQTPSIRSFTFRDPAGNGLPPYVPGSHVIVQCGDKANAYSLTGSGVLPDEYTISVLRVDDGGGGSATLHRLAPGARLTVSRPRSAFAPVATARHHLLIAAGIGITPMLSHMRAAAEWGHSASLLYSYRQGEGAHLDDVRELCGESLHECTDRSSFLAALAVRLGEQPLGTHLYVCGPQGFMDTVLHAASEAGWPASRLHSEPFGSADLDPGQPFSVRLSRSGTVVDVPSGTSLLEALEDSGLKVPFMCRQGVCGECVLPVLRGTPEHRDLYLSDAEKTANNSIMCCVSRSRDAGLEIDF</sequence>
<organism evidence="10 11">
    <name type="scientific">Arthrobacter ramosus</name>
    <dbReference type="NCBI Taxonomy" id="1672"/>
    <lineage>
        <taxon>Bacteria</taxon>
        <taxon>Bacillati</taxon>
        <taxon>Actinomycetota</taxon>
        <taxon>Actinomycetes</taxon>
        <taxon>Micrococcales</taxon>
        <taxon>Micrococcaceae</taxon>
        <taxon>Arthrobacter</taxon>
    </lineage>
</organism>
<evidence type="ECO:0000259" key="9">
    <source>
        <dbReference type="PROSITE" id="PS51384"/>
    </source>
</evidence>
<dbReference type="SUPFAM" id="SSF52343">
    <property type="entry name" value="Ferredoxin reductase-like, C-terminal NADP-linked domain"/>
    <property type="match status" value="1"/>
</dbReference>
<dbReference type="Pfam" id="PF22290">
    <property type="entry name" value="DmmA-like_N"/>
    <property type="match status" value="1"/>
</dbReference>
<evidence type="ECO:0000256" key="3">
    <source>
        <dbReference type="ARBA" id="ARBA00022714"/>
    </source>
</evidence>
<dbReference type="Gene3D" id="3.10.20.30">
    <property type="match status" value="1"/>
</dbReference>
<feature type="domain" description="2Fe-2S ferredoxin-type" evidence="8">
    <location>
        <begin position="238"/>
        <end position="323"/>
    </location>
</feature>
<dbReference type="InterPro" id="IPR017927">
    <property type="entry name" value="FAD-bd_FR_type"/>
</dbReference>
<evidence type="ECO:0000256" key="5">
    <source>
        <dbReference type="ARBA" id="ARBA00023002"/>
    </source>
</evidence>
<dbReference type="PANTHER" id="PTHR47354:SF1">
    <property type="entry name" value="CARNITINE MONOOXYGENASE REDUCTASE SUBUNIT"/>
    <property type="match status" value="1"/>
</dbReference>
<dbReference type="EMBL" id="JBHMBC010000018">
    <property type="protein sequence ID" value="MFB9820218.1"/>
    <property type="molecule type" value="Genomic_DNA"/>
</dbReference>
<dbReference type="RefSeq" id="WP_234750713.1">
    <property type="nucleotide sequence ID" value="NZ_BAAAWN010000001.1"/>
</dbReference>
<comment type="caution">
    <text evidence="10">The sequence shown here is derived from an EMBL/GenBank/DDBJ whole genome shotgun (WGS) entry which is preliminary data.</text>
</comment>
<dbReference type="InterPro" id="IPR001041">
    <property type="entry name" value="2Fe-2S_ferredoxin-type"/>
</dbReference>
<dbReference type="InterPro" id="IPR039261">
    <property type="entry name" value="FNR_nucleotide-bd"/>
</dbReference>
<evidence type="ECO:0000313" key="11">
    <source>
        <dbReference type="Proteomes" id="UP001589702"/>
    </source>
</evidence>
<dbReference type="Gene3D" id="2.40.30.10">
    <property type="entry name" value="Translation factors"/>
    <property type="match status" value="1"/>
</dbReference>
<dbReference type="PROSITE" id="PS51085">
    <property type="entry name" value="2FE2S_FER_2"/>
    <property type="match status" value="1"/>
</dbReference>
<feature type="domain" description="FAD-binding FR-type" evidence="9">
    <location>
        <begin position="13"/>
        <end position="113"/>
    </location>
</feature>
<name>A0ABV5XZP2_ARTRM</name>
<dbReference type="CDD" id="cd06185">
    <property type="entry name" value="PDR_like"/>
    <property type="match status" value="1"/>
</dbReference>
<dbReference type="PROSITE" id="PS51384">
    <property type="entry name" value="FAD_FR"/>
    <property type="match status" value="1"/>
</dbReference>